<dbReference type="SUPFAM" id="SSF48334">
    <property type="entry name" value="DNA repair protein MutS, domain III"/>
    <property type="match status" value="1"/>
</dbReference>
<dbReference type="Pfam" id="PF00488">
    <property type="entry name" value="MutS_V"/>
    <property type="match status" value="1"/>
</dbReference>
<protein>
    <recommendedName>
        <fullName evidence="9">DNA mismatch repair proteins mutS family domain-containing protein</fullName>
    </recommendedName>
</protein>
<dbReference type="GO" id="GO:0032301">
    <property type="term" value="C:MutSalpha complex"/>
    <property type="evidence" value="ECO:0007669"/>
    <property type="project" value="TreeGrafter"/>
</dbReference>
<comment type="similarity">
    <text evidence="1">Belongs to the DNA mismatch repair MutS family.</text>
</comment>
<dbReference type="InterPro" id="IPR016151">
    <property type="entry name" value="DNA_mismatch_repair_MutS_N"/>
</dbReference>
<dbReference type="SUPFAM" id="SSF52540">
    <property type="entry name" value="P-loop containing nucleoside triphosphate hydrolases"/>
    <property type="match status" value="1"/>
</dbReference>
<organism evidence="8">
    <name type="scientific">viral metagenome</name>
    <dbReference type="NCBI Taxonomy" id="1070528"/>
    <lineage>
        <taxon>unclassified sequences</taxon>
        <taxon>metagenomes</taxon>
        <taxon>organismal metagenomes</taxon>
    </lineage>
</organism>
<name>A0A6C0HMV5_9ZZZZ</name>
<dbReference type="InterPro" id="IPR036187">
    <property type="entry name" value="DNA_mismatch_repair_MutS_sf"/>
</dbReference>
<evidence type="ECO:0000256" key="1">
    <source>
        <dbReference type="ARBA" id="ARBA00006271"/>
    </source>
</evidence>
<dbReference type="SMART" id="SM00534">
    <property type="entry name" value="MUTSac"/>
    <property type="match status" value="1"/>
</dbReference>
<dbReference type="SMART" id="SM00533">
    <property type="entry name" value="MUTSd"/>
    <property type="match status" value="1"/>
</dbReference>
<dbReference type="PANTHER" id="PTHR11361:SF148">
    <property type="entry name" value="DNA MISMATCH REPAIR PROTEIN MSH6"/>
    <property type="match status" value="1"/>
</dbReference>
<evidence type="ECO:0000313" key="8">
    <source>
        <dbReference type="EMBL" id="QHT81707.1"/>
    </source>
</evidence>
<evidence type="ECO:0000256" key="2">
    <source>
        <dbReference type="ARBA" id="ARBA00022741"/>
    </source>
</evidence>
<feature type="domain" description="DNA mismatch repair proteins mutS family" evidence="7">
    <location>
        <begin position="766"/>
        <end position="957"/>
    </location>
</feature>
<keyword evidence="4" id="KW-0067">ATP-binding</keyword>
<sequence>MALPAKAPKAPKIVEIYMATLKEYQQKLKKEKLTVLMQVGDFFEIYGIIYPNGQREGNIWEFCDNTNLKIGPKPMVVFNNPEIEVVMGGVQPAYANTYIQKAVDKFGWTIVIFEQDRIGNSGKFDRKESTIISPGININSENFSNITMNIYLEGVKNYLGVTHTVYANAPHSPRTQDTIMVNIGMAFIDCLTGENGLMAINNTPLGEMSIALDELLKLLTIKNPNELTIYLNNVDISDDDLINALHLFNHQFKIFRSGDDKYSKLICQSALLNAVYIKHRGINDIFQQLDIDDAIYYYARIALCTLIDYIIAHDKTIIEKLERPEIILNSDKYLMLANNCLEQLDIIDNMKSTTNVNAQYGFGRRKSLLELLDNTKTPLGRIKLRQRLSIPITSPDILNHRYLTIHEMITMQTNYKIKTKTDKYGSPLYQIRSILSGIRNIDNYLRKVIVGKITPFDMSTYIESLDKCLLAIKFIKSDFSKCSTLTGLLPSNSSNSRASHEQLEELIVQMKTDLILDNCKMLWSDIENNIFKPGVSPALDQLQEELDTDRHFVDNLIEKLTKISDGNCTANGKESVKKQGQINMANNATHGIHLYTTTNRKETLEKYFANAKNDAKNDAIIKVGKHTFAGKEIKFHKMKESKWLIEVPYLKISSGSLKANLERLSKLVKVEFLKWCAETISSKTEVLECLNRISSFIAEIDIIQSNALNAIDNGYSMPKIVLKEHSYLAAKAIRHPIIEQISTSVKYVPNDVTIGSDGGGDGDKYISGILLFGVNAVGKSSLMKSLGINVIMAQAGMYVAASEFVFHPYKYLFTRIRSNDNIYAGLSSFEVEMKEFKVILKYANEDSIILGDEIAKGTVIEDATALVAAGICQLSKRKANFMFATHMHSLTNLDCIKQLANIKMCHLLIERDQGNPRMLIYNRKLMDGSGPSSYGILVCDSMGMDQDFLESAKAIRQIIENNGVSSAGCVGGVCNVSGYANSVSNNKNNNNNNKYNKDKIMYKCEVCGAYASDIHHINQQCNANESGLIDSLTDGIFHKNKLWNLVALCKKCHIDVHSVPCKLIIEEYIKTSDGIVLKFNRDIVSDSVSVSVDVSADNASNSAQDTAYSIAFYDDSSDSDCCKGNKSISVNSNINTDVKTTILVMKNKGNTPRKIQFDIKKQYNVDVKQQWIRELIP</sequence>
<dbReference type="AlphaFoldDB" id="A0A6C0HMV5"/>
<accession>A0A6C0HMV5</accession>
<evidence type="ECO:0000259" key="6">
    <source>
        <dbReference type="SMART" id="SM00533"/>
    </source>
</evidence>
<dbReference type="PANTHER" id="PTHR11361">
    <property type="entry name" value="DNA MISMATCH REPAIR PROTEIN MUTS FAMILY MEMBER"/>
    <property type="match status" value="1"/>
</dbReference>
<proteinExistence type="inferred from homology"/>
<reference evidence="8" key="1">
    <citation type="journal article" date="2020" name="Nature">
        <title>Giant virus diversity and host interactions through global metagenomics.</title>
        <authorList>
            <person name="Schulz F."/>
            <person name="Roux S."/>
            <person name="Paez-Espino D."/>
            <person name="Jungbluth S."/>
            <person name="Walsh D.A."/>
            <person name="Denef V.J."/>
            <person name="McMahon K.D."/>
            <person name="Konstantinidis K.T."/>
            <person name="Eloe-Fadrosh E.A."/>
            <person name="Kyrpides N.C."/>
            <person name="Woyke T."/>
        </authorList>
    </citation>
    <scope>NUCLEOTIDE SEQUENCE</scope>
    <source>
        <strain evidence="8">GVMAG-M-3300023184-13</strain>
    </source>
</reference>
<dbReference type="InterPro" id="IPR007696">
    <property type="entry name" value="DNA_mismatch_repair_MutS_core"/>
</dbReference>
<keyword evidence="3" id="KW-0227">DNA damage</keyword>
<dbReference type="EMBL" id="MN739988">
    <property type="protein sequence ID" value="QHT81707.1"/>
    <property type="molecule type" value="Genomic_DNA"/>
</dbReference>
<keyword evidence="5" id="KW-0238">DNA-binding</keyword>
<evidence type="ECO:0000259" key="7">
    <source>
        <dbReference type="SMART" id="SM00534"/>
    </source>
</evidence>
<dbReference type="GO" id="GO:0030983">
    <property type="term" value="F:mismatched DNA binding"/>
    <property type="evidence" value="ECO:0007669"/>
    <property type="project" value="InterPro"/>
</dbReference>
<dbReference type="Gene3D" id="3.40.50.300">
    <property type="entry name" value="P-loop containing nucleotide triphosphate hydrolases"/>
    <property type="match status" value="1"/>
</dbReference>
<dbReference type="Gene3D" id="3.40.1170.10">
    <property type="entry name" value="DNA repair protein MutS, domain I"/>
    <property type="match status" value="1"/>
</dbReference>
<dbReference type="InterPro" id="IPR045076">
    <property type="entry name" value="MutS"/>
</dbReference>
<dbReference type="GO" id="GO:0140664">
    <property type="term" value="F:ATP-dependent DNA damage sensor activity"/>
    <property type="evidence" value="ECO:0007669"/>
    <property type="project" value="InterPro"/>
</dbReference>
<dbReference type="InterPro" id="IPR003615">
    <property type="entry name" value="HNH_nuc"/>
</dbReference>
<dbReference type="InterPro" id="IPR000432">
    <property type="entry name" value="DNA_mismatch_repair_MutS_C"/>
</dbReference>
<evidence type="ECO:0008006" key="9">
    <source>
        <dbReference type="Google" id="ProtNLM"/>
    </source>
</evidence>
<dbReference type="Pfam" id="PF05192">
    <property type="entry name" value="MutS_III"/>
    <property type="match status" value="1"/>
</dbReference>
<evidence type="ECO:0000256" key="3">
    <source>
        <dbReference type="ARBA" id="ARBA00022763"/>
    </source>
</evidence>
<dbReference type="Gene3D" id="1.10.1420.10">
    <property type="match status" value="1"/>
</dbReference>
<dbReference type="GO" id="GO:0005524">
    <property type="term" value="F:ATP binding"/>
    <property type="evidence" value="ECO:0007669"/>
    <property type="project" value="UniProtKB-KW"/>
</dbReference>
<dbReference type="InterPro" id="IPR027417">
    <property type="entry name" value="P-loop_NTPase"/>
</dbReference>
<evidence type="ECO:0000256" key="4">
    <source>
        <dbReference type="ARBA" id="ARBA00022840"/>
    </source>
</evidence>
<evidence type="ECO:0000256" key="5">
    <source>
        <dbReference type="ARBA" id="ARBA00023125"/>
    </source>
</evidence>
<dbReference type="GO" id="GO:0006298">
    <property type="term" value="P:mismatch repair"/>
    <property type="evidence" value="ECO:0007669"/>
    <property type="project" value="InterPro"/>
</dbReference>
<dbReference type="CDD" id="cd00085">
    <property type="entry name" value="HNHc"/>
    <property type="match status" value="1"/>
</dbReference>
<keyword evidence="2" id="KW-0547">Nucleotide-binding</keyword>
<feature type="domain" description="DNA mismatch repair protein MutS core" evidence="6">
    <location>
        <begin position="363"/>
        <end position="741"/>
    </location>
</feature>